<dbReference type="Gene3D" id="1.10.630.10">
    <property type="entry name" value="Cytochrome P450"/>
    <property type="match status" value="1"/>
</dbReference>
<keyword evidence="9 14" id="KW-0560">Oxidoreductase</keyword>
<evidence type="ECO:0008006" key="17">
    <source>
        <dbReference type="Google" id="ProtNLM"/>
    </source>
</evidence>
<accession>A0AA38IN26</accession>
<evidence type="ECO:0000256" key="11">
    <source>
        <dbReference type="ARBA" id="ARBA00023033"/>
    </source>
</evidence>
<comment type="caution">
    <text evidence="15">The sequence shown here is derived from an EMBL/GenBank/DDBJ whole genome shotgun (WGS) entry which is preliminary data.</text>
</comment>
<dbReference type="GO" id="GO:0005506">
    <property type="term" value="F:iron ion binding"/>
    <property type="evidence" value="ECO:0007669"/>
    <property type="project" value="InterPro"/>
</dbReference>
<dbReference type="SUPFAM" id="SSF48264">
    <property type="entry name" value="Cytochrome P450"/>
    <property type="match status" value="1"/>
</dbReference>
<dbReference type="GO" id="GO:0004497">
    <property type="term" value="F:monooxygenase activity"/>
    <property type="evidence" value="ECO:0007669"/>
    <property type="project" value="UniProtKB-KW"/>
</dbReference>
<evidence type="ECO:0000256" key="9">
    <source>
        <dbReference type="ARBA" id="ARBA00023002"/>
    </source>
</evidence>
<keyword evidence="10 13" id="KW-0408">Iron</keyword>
<keyword evidence="7" id="KW-0256">Endoplasmic reticulum</keyword>
<dbReference type="PANTHER" id="PTHR24292">
    <property type="entry name" value="CYTOCHROME P450"/>
    <property type="match status" value="1"/>
</dbReference>
<evidence type="ECO:0000256" key="7">
    <source>
        <dbReference type="ARBA" id="ARBA00022824"/>
    </source>
</evidence>
<gene>
    <name evidence="15" type="ORF">Zmor_015591</name>
</gene>
<dbReference type="EMBL" id="JALNTZ010000004">
    <property type="protein sequence ID" value="KAJ3656519.1"/>
    <property type="molecule type" value="Genomic_DNA"/>
</dbReference>
<dbReference type="GO" id="GO:0005789">
    <property type="term" value="C:endoplasmic reticulum membrane"/>
    <property type="evidence" value="ECO:0007669"/>
    <property type="project" value="UniProtKB-SubCell"/>
</dbReference>
<evidence type="ECO:0000256" key="14">
    <source>
        <dbReference type="RuleBase" id="RU000461"/>
    </source>
</evidence>
<dbReference type="AlphaFoldDB" id="A0AA38IN26"/>
<dbReference type="InterPro" id="IPR002401">
    <property type="entry name" value="Cyt_P450_E_grp-I"/>
</dbReference>
<dbReference type="PANTHER" id="PTHR24292:SF100">
    <property type="entry name" value="CYTOCHROME P450 6A16, ISOFORM B-RELATED"/>
    <property type="match status" value="1"/>
</dbReference>
<proteinExistence type="inferred from homology"/>
<dbReference type="InterPro" id="IPR036396">
    <property type="entry name" value="Cyt_P450_sf"/>
</dbReference>
<evidence type="ECO:0000256" key="5">
    <source>
        <dbReference type="ARBA" id="ARBA00022617"/>
    </source>
</evidence>
<dbReference type="FunFam" id="1.10.630.10:FF:000042">
    <property type="entry name" value="Cytochrome P450"/>
    <property type="match status" value="1"/>
</dbReference>
<evidence type="ECO:0000256" key="4">
    <source>
        <dbReference type="ARBA" id="ARBA00010617"/>
    </source>
</evidence>
<dbReference type="PRINTS" id="PR00463">
    <property type="entry name" value="EP450I"/>
</dbReference>
<keyword evidence="11 14" id="KW-0503">Monooxygenase</keyword>
<evidence type="ECO:0000313" key="16">
    <source>
        <dbReference type="Proteomes" id="UP001168821"/>
    </source>
</evidence>
<evidence type="ECO:0000256" key="6">
    <source>
        <dbReference type="ARBA" id="ARBA00022723"/>
    </source>
</evidence>
<keyword evidence="6 13" id="KW-0479">Metal-binding</keyword>
<organism evidence="15 16">
    <name type="scientific">Zophobas morio</name>
    <dbReference type="NCBI Taxonomy" id="2755281"/>
    <lineage>
        <taxon>Eukaryota</taxon>
        <taxon>Metazoa</taxon>
        <taxon>Ecdysozoa</taxon>
        <taxon>Arthropoda</taxon>
        <taxon>Hexapoda</taxon>
        <taxon>Insecta</taxon>
        <taxon>Pterygota</taxon>
        <taxon>Neoptera</taxon>
        <taxon>Endopterygota</taxon>
        <taxon>Coleoptera</taxon>
        <taxon>Polyphaga</taxon>
        <taxon>Cucujiformia</taxon>
        <taxon>Tenebrionidae</taxon>
        <taxon>Zophobas</taxon>
    </lineage>
</organism>
<reference evidence="15" key="1">
    <citation type="journal article" date="2023" name="G3 (Bethesda)">
        <title>Whole genome assemblies of Zophobas morio and Tenebrio molitor.</title>
        <authorList>
            <person name="Kaur S."/>
            <person name="Stinson S.A."/>
            <person name="diCenzo G.C."/>
        </authorList>
    </citation>
    <scope>NUCLEOTIDE SEQUENCE</scope>
    <source>
        <strain evidence="15">QUZm001</strain>
    </source>
</reference>
<keyword evidence="5 13" id="KW-0349">Heme</keyword>
<dbReference type="InterPro" id="IPR017972">
    <property type="entry name" value="Cyt_P450_CS"/>
</dbReference>
<evidence type="ECO:0000256" key="3">
    <source>
        <dbReference type="ARBA" id="ARBA00004406"/>
    </source>
</evidence>
<sequence>MQIVLIIIILALLCYLYYRHRFFTYWKKKGVPTYPPKFPAGNITDILLGKEHVYTCIANFYTKLKNEGHKHAGLYFFNGPVYLPIDREIIKSILTTDFEYFTDRGVFLDEDNFPLSGHLFALRGSKWKTLRQKLTPTFSSGKLKAMYDVFLKIIENFVNTVETSAQKEGEINIKHTAMNFSTDIILATAFGLNSNTLKEPDNELAKSVLTFFKPSNWIFLKAVAKEGFANPGNLLRVIMSNKPHETFFMKLVKDAIDYRDKNNIVRNDFLSLLLEVRNKEGLSFNEIAAQCFVILFAGFETSAQSISYCIHHLAHSQDCQEKLRKEIFDNLGQDFTQFTYAGIKALPYLDRAFKETLRMYPTLGYLNRICVKPYKVPGTDVVLDAGTPVLISHLGIQRDPEYFPEPLKFDPDRFKDEDQILPFSFLPFGEGPRFCIASRYGTIQTKLAIAALVSQFRFYPSPKTPETIEFDKFSKSPSMAPAKGIVVKVASLDKQKF</sequence>
<dbReference type="InterPro" id="IPR001128">
    <property type="entry name" value="Cyt_P450"/>
</dbReference>
<evidence type="ECO:0000256" key="10">
    <source>
        <dbReference type="ARBA" id="ARBA00023004"/>
    </source>
</evidence>
<keyword evidence="16" id="KW-1185">Reference proteome</keyword>
<comment type="similarity">
    <text evidence="4 14">Belongs to the cytochrome P450 family.</text>
</comment>
<evidence type="ECO:0000256" key="12">
    <source>
        <dbReference type="ARBA" id="ARBA00023136"/>
    </source>
</evidence>
<evidence type="ECO:0000256" key="8">
    <source>
        <dbReference type="ARBA" id="ARBA00022848"/>
    </source>
</evidence>
<comment type="subcellular location">
    <subcellularLocation>
        <location evidence="3">Endoplasmic reticulum membrane</location>
        <topology evidence="3">Peripheral membrane protein</topology>
    </subcellularLocation>
    <subcellularLocation>
        <location evidence="2">Microsome membrane</location>
        <topology evidence="2">Peripheral membrane protein</topology>
    </subcellularLocation>
</comment>
<evidence type="ECO:0000256" key="1">
    <source>
        <dbReference type="ARBA" id="ARBA00001971"/>
    </source>
</evidence>
<keyword evidence="8" id="KW-0492">Microsome</keyword>
<protein>
    <recommendedName>
        <fullName evidence="17">Cytochrome P450</fullName>
    </recommendedName>
</protein>
<dbReference type="CDD" id="cd11056">
    <property type="entry name" value="CYP6-like"/>
    <property type="match status" value="1"/>
</dbReference>
<evidence type="ECO:0000256" key="2">
    <source>
        <dbReference type="ARBA" id="ARBA00004174"/>
    </source>
</evidence>
<feature type="binding site" description="axial binding residue" evidence="13">
    <location>
        <position position="435"/>
    </location>
    <ligand>
        <name>heme</name>
        <dbReference type="ChEBI" id="CHEBI:30413"/>
    </ligand>
    <ligandPart>
        <name>Fe</name>
        <dbReference type="ChEBI" id="CHEBI:18248"/>
    </ligandPart>
</feature>
<dbReference type="Proteomes" id="UP001168821">
    <property type="component" value="Unassembled WGS sequence"/>
</dbReference>
<dbReference type="PRINTS" id="PR00385">
    <property type="entry name" value="P450"/>
</dbReference>
<evidence type="ECO:0000256" key="13">
    <source>
        <dbReference type="PIRSR" id="PIRSR602401-1"/>
    </source>
</evidence>
<evidence type="ECO:0000313" key="15">
    <source>
        <dbReference type="EMBL" id="KAJ3656519.1"/>
    </source>
</evidence>
<keyword evidence="12" id="KW-0472">Membrane</keyword>
<dbReference type="GO" id="GO:0016705">
    <property type="term" value="F:oxidoreductase activity, acting on paired donors, with incorporation or reduction of molecular oxygen"/>
    <property type="evidence" value="ECO:0007669"/>
    <property type="project" value="InterPro"/>
</dbReference>
<dbReference type="Pfam" id="PF00067">
    <property type="entry name" value="p450"/>
    <property type="match status" value="1"/>
</dbReference>
<dbReference type="GO" id="GO:0020037">
    <property type="term" value="F:heme binding"/>
    <property type="evidence" value="ECO:0007669"/>
    <property type="project" value="InterPro"/>
</dbReference>
<dbReference type="PROSITE" id="PS00086">
    <property type="entry name" value="CYTOCHROME_P450"/>
    <property type="match status" value="1"/>
</dbReference>
<comment type="cofactor">
    <cofactor evidence="1 13">
        <name>heme</name>
        <dbReference type="ChEBI" id="CHEBI:30413"/>
    </cofactor>
</comment>
<dbReference type="InterPro" id="IPR050476">
    <property type="entry name" value="Insect_CytP450_Detox"/>
</dbReference>
<name>A0AA38IN26_9CUCU</name>